<evidence type="ECO:0000313" key="3">
    <source>
        <dbReference type="EMBL" id="GAA0156644.1"/>
    </source>
</evidence>
<sequence length="121" mass="13343">MEEVKKLRAFVLILVILGMLIGQSSATFKDCYAKCLFSCMIEPSQNLCSCTTTCLKNCIFYETHQQNLEQDSNSRSLSFCKLGCAFSRCTGVSSKLKIDAETVDGCVGSCSKACNKNYFTP</sequence>
<evidence type="ECO:0000259" key="2">
    <source>
        <dbReference type="PROSITE" id="PS51379"/>
    </source>
</evidence>
<reference evidence="3 4" key="1">
    <citation type="submission" date="2024-01" db="EMBL/GenBank/DDBJ databases">
        <title>The complete chloroplast genome sequence of Lithospermum erythrorhizon: insights into the phylogenetic relationship among Boraginaceae species and the maternal lineages of purple gromwells.</title>
        <authorList>
            <person name="Okada T."/>
            <person name="Watanabe K."/>
        </authorList>
    </citation>
    <scope>NUCLEOTIDE SEQUENCE [LARGE SCALE GENOMIC DNA]</scope>
</reference>
<protein>
    <recommendedName>
        <fullName evidence="2">4Fe-4S ferredoxin-type domain-containing protein</fullName>
    </recommendedName>
</protein>
<comment type="caution">
    <text evidence="3">The sequence shown here is derived from an EMBL/GenBank/DDBJ whole genome shotgun (WGS) entry which is preliminary data.</text>
</comment>
<dbReference type="PROSITE" id="PS51379">
    <property type="entry name" value="4FE4S_FER_2"/>
    <property type="match status" value="1"/>
</dbReference>
<dbReference type="AlphaFoldDB" id="A0AAV3PXY4"/>
<dbReference type="InterPro" id="IPR017896">
    <property type="entry name" value="4Fe4S_Fe-S-bd"/>
</dbReference>
<feature type="chain" id="PRO_5043898585" description="4Fe-4S ferredoxin-type domain-containing protein" evidence="1">
    <location>
        <begin position="27"/>
        <end position="121"/>
    </location>
</feature>
<accession>A0AAV3PXY4</accession>
<organism evidence="3 4">
    <name type="scientific">Lithospermum erythrorhizon</name>
    <name type="common">Purple gromwell</name>
    <name type="synonym">Lithospermum officinale var. erythrorhizon</name>
    <dbReference type="NCBI Taxonomy" id="34254"/>
    <lineage>
        <taxon>Eukaryota</taxon>
        <taxon>Viridiplantae</taxon>
        <taxon>Streptophyta</taxon>
        <taxon>Embryophyta</taxon>
        <taxon>Tracheophyta</taxon>
        <taxon>Spermatophyta</taxon>
        <taxon>Magnoliopsida</taxon>
        <taxon>eudicotyledons</taxon>
        <taxon>Gunneridae</taxon>
        <taxon>Pentapetalae</taxon>
        <taxon>asterids</taxon>
        <taxon>lamiids</taxon>
        <taxon>Boraginales</taxon>
        <taxon>Boraginaceae</taxon>
        <taxon>Boraginoideae</taxon>
        <taxon>Lithospermeae</taxon>
        <taxon>Lithospermum</taxon>
    </lineage>
</organism>
<dbReference type="Proteomes" id="UP001454036">
    <property type="component" value="Unassembled WGS sequence"/>
</dbReference>
<evidence type="ECO:0000256" key="1">
    <source>
        <dbReference type="SAM" id="SignalP"/>
    </source>
</evidence>
<name>A0AAV3PXY4_LITER</name>
<dbReference type="EMBL" id="BAABME010019275">
    <property type="protein sequence ID" value="GAA0156644.1"/>
    <property type="molecule type" value="Genomic_DNA"/>
</dbReference>
<keyword evidence="4" id="KW-1185">Reference proteome</keyword>
<dbReference type="PANTHER" id="PTHR36312:SF1">
    <property type="entry name" value="OS01G0594500 PROTEIN"/>
    <property type="match status" value="1"/>
</dbReference>
<feature type="signal peptide" evidence="1">
    <location>
        <begin position="1"/>
        <end position="26"/>
    </location>
</feature>
<proteinExistence type="predicted"/>
<dbReference type="PANTHER" id="PTHR36312">
    <property type="entry name" value="THIONIN-LIKE PROTEIN 1"/>
    <property type="match status" value="1"/>
</dbReference>
<evidence type="ECO:0000313" key="4">
    <source>
        <dbReference type="Proteomes" id="UP001454036"/>
    </source>
</evidence>
<feature type="domain" description="4Fe-4S ferredoxin-type" evidence="2">
    <location>
        <begin position="94"/>
        <end position="121"/>
    </location>
</feature>
<keyword evidence="1" id="KW-0732">Signal</keyword>
<dbReference type="InterPro" id="IPR038975">
    <property type="entry name" value="THNL"/>
</dbReference>
<gene>
    <name evidence="3" type="ORF">LIER_38311</name>
</gene>